<reference evidence="1" key="1">
    <citation type="journal article" date="2013" name="PLoS ONE">
        <title>Direct detection of alternative open reading frames translation products in human significantly expands the proteome.</title>
        <authorList>
            <person name="Vanderperre B."/>
            <person name="Lucier J.-F."/>
            <person name="Motard J."/>
            <person name="Tremblay G."/>
            <person name="Vanderperre S."/>
            <person name="Wisztorski M."/>
            <person name="Salzet M."/>
            <person name="Boisvert F.-M."/>
            <person name="Roucou X."/>
        </authorList>
    </citation>
    <scope>NUCLEOTIDE SEQUENCE</scope>
</reference>
<dbReference type="OrthoDB" id="10070467at2759"/>
<accession>L8EC65</accession>
<gene>
    <name evidence="1" type="primary">C1QL3</name>
</gene>
<sequence length="45" mass="5378">MWGNQMLPDSHLYHSETLCKKYQSKISRCVIHYRQSKYSLSLVSM</sequence>
<protein>
    <submittedName>
        <fullName evidence="1">Alternative protein C1QL3</fullName>
    </submittedName>
</protein>
<name>L8EC65_HUMAN</name>
<evidence type="ECO:0000313" key="1">
    <source>
        <dbReference type="EMBL" id="CCQ43027.1"/>
    </source>
</evidence>
<proteinExistence type="predicted"/>
<dbReference type="EMBL" id="HF583530">
    <property type="protein sequence ID" value="CCQ43027.1"/>
    <property type="molecule type" value="Genomic_DNA"/>
</dbReference>
<organism evidence="1">
    <name type="scientific">Homo sapiens</name>
    <name type="common">Human</name>
    <dbReference type="NCBI Taxonomy" id="9606"/>
    <lineage>
        <taxon>Eukaryota</taxon>
        <taxon>Metazoa</taxon>
        <taxon>Chordata</taxon>
        <taxon>Craniata</taxon>
        <taxon>Vertebrata</taxon>
        <taxon>Euteleostomi</taxon>
        <taxon>Mammalia</taxon>
        <taxon>Eutheria</taxon>
        <taxon>Euarchontoglires</taxon>
        <taxon>Primates</taxon>
        <taxon>Haplorrhini</taxon>
        <taxon>Catarrhini</taxon>
        <taxon>Hominidae</taxon>
        <taxon>Homo</taxon>
    </lineage>
</organism>
<dbReference type="AlphaFoldDB" id="L8EC65"/>